<sequence length="305" mass="32378">MSALPILRTGKARIEQGFVRPYPDLELPFGIIEGAQDGPCLLVTAGVHGSEFCSIEAALRLLKLPPEEIRGTLLVLPILNVQGFRKRSIYVVPEDGKNLNRVFPGHVDGTASERLAAWLVGSVFPLANAYLDLHGGDLNEELMPFSIFTRGDERAEAIARAFGLPIIVSSRGTGRTISAAAELGVPGIIAEVSGNGLWNDESVAMLTAGIHQVMHMLGMRGTAPEPAASSIVTMTVPCSAVQGLWYPRHQLGDKVATDQSVGEVRDVFGNVLSTITSPVDGFVLYQLTSLSVNEGEALIGIAAAV</sequence>
<reference evidence="6" key="1">
    <citation type="submission" date="2016-07" db="EMBL/GenBank/DDBJ databases">
        <title>Microvirga ossetica sp. nov. a new species of rhizobia isolated from root nodules of the legume species Vicia alpestris Steven originated from North Ossetia region in the Caucasus.</title>
        <authorList>
            <person name="Safronova V.I."/>
            <person name="Kuznetsova I.G."/>
            <person name="Sazanova A.L."/>
            <person name="Belimov A."/>
            <person name="Andronov E."/>
            <person name="Osledkin Y.S."/>
            <person name="Onishchuk O.P."/>
            <person name="Kurchak O.N."/>
            <person name="Shaposhnikov A.I."/>
            <person name="Willems A."/>
            <person name="Tikhonovich I.A."/>
        </authorList>
    </citation>
    <scope>NUCLEOTIDE SEQUENCE [LARGE SCALE GENOMIC DNA]</scope>
    <source>
        <strain evidence="6">V5/3M</strain>
        <plasmid evidence="6">unnamed3</plasmid>
    </source>
</reference>
<evidence type="ECO:0000256" key="1">
    <source>
        <dbReference type="ARBA" id="ARBA00001947"/>
    </source>
</evidence>
<dbReference type="GO" id="GO:0046872">
    <property type="term" value="F:metal ion binding"/>
    <property type="evidence" value="ECO:0007669"/>
    <property type="project" value="UniProtKB-KW"/>
</dbReference>
<dbReference type="RefSeq" id="WP_157934547.1">
    <property type="nucleotide sequence ID" value="NZ_CP016618.1"/>
</dbReference>
<dbReference type="InterPro" id="IPR043795">
    <property type="entry name" value="N-alpha-Ac-DABA-like"/>
</dbReference>
<dbReference type="GO" id="GO:0016811">
    <property type="term" value="F:hydrolase activity, acting on carbon-nitrogen (but not peptide) bonds, in linear amides"/>
    <property type="evidence" value="ECO:0007669"/>
    <property type="project" value="InterPro"/>
</dbReference>
<dbReference type="AlphaFoldDB" id="A0A1B2EUN7"/>
<feature type="domain" description="Succinylglutamate desuccinylase/Aspartoacylase catalytic" evidence="5">
    <location>
        <begin position="38"/>
        <end position="215"/>
    </location>
</feature>
<protein>
    <recommendedName>
        <fullName evidence="5">Succinylglutamate desuccinylase/Aspartoacylase catalytic domain-containing protein</fullName>
    </recommendedName>
</protein>
<keyword evidence="6" id="KW-0614">Plasmid</keyword>
<dbReference type="PANTHER" id="PTHR37326:SF1">
    <property type="entry name" value="BLL3975 PROTEIN"/>
    <property type="match status" value="1"/>
</dbReference>
<keyword evidence="4" id="KW-0862">Zinc</keyword>
<organism evidence="6">
    <name type="scientific">Microvirga ossetica</name>
    <dbReference type="NCBI Taxonomy" id="1882682"/>
    <lineage>
        <taxon>Bacteria</taxon>
        <taxon>Pseudomonadati</taxon>
        <taxon>Pseudomonadota</taxon>
        <taxon>Alphaproteobacteria</taxon>
        <taxon>Hyphomicrobiales</taxon>
        <taxon>Methylobacteriaceae</taxon>
        <taxon>Microvirga</taxon>
    </lineage>
</organism>
<dbReference type="OrthoDB" id="9782876at2"/>
<gene>
    <name evidence="6" type="ORF">BB934_36110</name>
</gene>
<proteinExistence type="predicted"/>
<dbReference type="GO" id="GO:0016788">
    <property type="term" value="F:hydrolase activity, acting on ester bonds"/>
    <property type="evidence" value="ECO:0007669"/>
    <property type="project" value="InterPro"/>
</dbReference>
<dbReference type="InterPro" id="IPR055438">
    <property type="entry name" value="AstE_AspA_cat"/>
</dbReference>
<dbReference type="SUPFAM" id="SSF53187">
    <property type="entry name" value="Zn-dependent exopeptidases"/>
    <property type="match status" value="1"/>
</dbReference>
<dbReference type="EMBL" id="CP016618">
    <property type="protein sequence ID" value="ANY83675.1"/>
    <property type="molecule type" value="Genomic_DNA"/>
</dbReference>
<name>A0A1B2EUN7_9HYPH</name>
<evidence type="ECO:0000259" key="5">
    <source>
        <dbReference type="Pfam" id="PF24827"/>
    </source>
</evidence>
<dbReference type="KEGG" id="moc:BB934_36110"/>
<evidence type="ECO:0000256" key="2">
    <source>
        <dbReference type="ARBA" id="ARBA00022723"/>
    </source>
</evidence>
<keyword evidence="3" id="KW-0378">Hydrolase</keyword>
<dbReference type="InterPro" id="IPR053138">
    <property type="entry name" value="N-alpha-Ac-DABA_deacetylase"/>
</dbReference>
<dbReference type="PIRSF" id="PIRSF039012">
    <property type="entry name" value="ASP"/>
    <property type="match status" value="1"/>
</dbReference>
<dbReference type="PANTHER" id="PTHR37326">
    <property type="entry name" value="BLL3975 PROTEIN"/>
    <property type="match status" value="1"/>
</dbReference>
<keyword evidence="2" id="KW-0479">Metal-binding</keyword>
<comment type="cofactor">
    <cofactor evidence="1">
        <name>Zn(2+)</name>
        <dbReference type="ChEBI" id="CHEBI:29105"/>
    </cofactor>
</comment>
<evidence type="ECO:0000256" key="4">
    <source>
        <dbReference type="ARBA" id="ARBA00022833"/>
    </source>
</evidence>
<evidence type="ECO:0000313" key="6">
    <source>
        <dbReference type="EMBL" id="ANY83675.1"/>
    </source>
</evidence>
<dbReference type="Gene3D" id="3.40.630.10">
    <property type="entry name" value="Zn peptidases"/>
    <property type="match status" value="1"/>
</dbReference>
<dbReference type="Pfam" id="PF24827">
    <property type="entry name" value="AstE_AspA_cat"/>
    <property type="match status" value="1"/>
</dbReference>
<geneLocation type="plasmid" evidence="6">
    <name>unnamed3</name>
</geneLocation>
<evidence type="ECO:0000256" key="3">
    <source>
        <dbReference type="ARBA" id="ARBA00022801"/>
    </source>
</evidence>
<accession>A0A1B2EUN7</accession>